<evidence type="ECO:0000256" key="3">
    <source>
        <dbReference type="SAM" id="MobiDB-lite"/>
    </source>
</evidence>
<dbReference type="InterPro" id="IPR009057">
    <property type="entry name" value="Homeodomain-like_sf"/>
</dbReference>
<dbReference type="Proteomes" id="UP001589862">
    <property type="component" value="Unassembled WGS sequence"/>
</dbReference>
<evidence type="ECO:0000313" key="6">
    <source>
        <dbReference type="Proteomes" id="UP001589862"/>
    </source>
</evidence>
<dbReference type="InterPro" id="IPR001647">
    <property type="entry name" value="HTH_TetR"/>
</dbReference>
<protein>
    <submittedName>
        <fullName evidence="5">TetR/AcrR family transcriptional regulator</fullName>
    </submittedName>
</protein>
<dbReference type="PROSITE" id="PS50977">
    <property type="entry name" value="HTH_TETR_2"/>
    <property type="match status" value="1"/>
</dbReference>
<dbReference type="InterPro" id="IPR045823">
    <property type="entry name" value="TetR_C_32"/>
</dbReference>
<dbReference type="SUPFAM" id="SSF48498">
    <property type="entry name" value="Tetracyclin repressor-like, C-terminal domain"/>
    <property type="match status" value="1"/>
</dbReference>
<dbReference type="PROSITE" id="PS01081">
    <property type="entry name" value="HTH_TETR_1"/>
    <property type="match status" value="1"/>
</dbReference>
<dbReference type="InterPro" id="IPR036271">
    <property type="entry name" value="Tet_transcr_reg_TetR-rel_C_sf"/>
</dbReference>
<evidence type="ECO:0000256" key="1">
    <source>
        <dbReference type="ARBA" id="ARBA00023125"/>
    </source>
</evidence>
<feature type="region of interest" description="Disordered" evidence="3">
    <location>
        <begin position="1"/>
        <end position="22"/>
    </location>
</feature>
<comment type="caution">
    <text evidence="5">The sequence shown here is derived from an EMBL/GenBank/DDBJ whole genome shotgun (WGS) entry which is preliminary data.</text>
</comment>
<dbReference type="Pfam" id="PF19344">
    <property type="entry name" value="TetR_C_32"/>
    <property type="match status" value="1"/>
</dbReference>
<dbReference type="SUPFAM" id="SSF46689">
    <property type="entry name" value="Homeodomain-like"/>
    <property type="match status" value="1"/>
</dbReference>
<dbReference type="InterPro" id="IPR050109">
    <property type="entry name" value="HTH-type_TetR-like_transc_reg"/>
</dbReference>
<feature type="DNA-binding region" description="H-T-H motif" evidence="2">
    <location>
        <begin position="43"/>
        <end position="62"/>
    </location>
</feature>
<evidence type="ECO:0000256" key="2">
    <source>
        <dbReference type="PROSITE-ProRule" id="PRU00335"/>
    </source>
</evidence>
<proteinExistence type="predicted"/>
<dbReference type="PANTHER" id="PTHR30055">
    <property type="entry name" value="HTH-TYPE TRANSCRIPTIONAL REGULATOR RUTR"/>
    <property type="match status" value="1"/>
</dbReference>
<organism evidence="5 6">
    <name type="scientific">Micrococcoides hystricis</name>
    <dbReference type="NCBI Taxonomy" id="1572761"/>
    <lineage>
        <taxon>Bacteria</taxon>
        <taxon>Bacillati</taxon>
        <taxon>Actinomycetota</taxon>
        <taxon>Actinomycetes</taxon>
        <taxon>Micrococcales</taxon>
        <taxon>Micrococcaceae</taxon>
        <taxon>Micrococcoides</taxon>
    </lineage>
</organism>
<keyword evidence="1 2" id="KW-0238">DNA-binding</keyword>
<dbReference type="PANTHER" id="PTHR30055:SF160">
    <property type="entry name" value="TRANSCRIPTIONAL REGULATORY PROTEIN (PROBABLY ASNC-FAMILY)-RELATED"/>
    <property type="match status" value="1"/>
</dbReference>
<dbReference type="RefSeq" id="WP_377458060.1">
    <property type="nucleotide sequence ID" value="NZ_JBHLUB010000003.1"/>
</dbReference>
<name>A0ABV6P9R1_9MICC</name>
<sequence>MKPSPRGRPFKSGTPRLPRAERRESLLKAATESFVERGYDGTSMDSIAERGGVSKPVLYQHFDSKHDLYMEILLAAVRQLRDRVTAVLDNSQAPYDRVRAVVTAYFTFVDEECDASKLIYTAAVASDQQIYSVVQNLRHSLAREFADNIASSAEIDKPTAELLGHGLAGMLTTASEHWFSESNGITREDAIRSLTKVSFFGINSLDEDAAS</sequence>
<reference evidence="5 6" key="1">
    <citation type="submission" date="2024-09" db="EMBL/GenBank/DDBJ databases">
        <authorList>
            <person name="Sun Q."/>
            <person name="Mori K."/>
        </authorList>
    </citation>
    <scope>NUCLEOTIDE SEQUENCE [LARGE SCALE GENOMIC DNA]</scope>
    <source>
        <strain evidence="5 6">NCAIM B.02604</strain>
    </source>
</reference>
<feature type="domain" description="HTH tetR-type" evidence="4">
    <location>
        <begin position="20"/>
        <end position="80"/>
    </location>
</feature>
<evidence type="ECO:0000259" key="4">
    <source>
        <dbReference type="PROSITE" id="PS50977"/>
    </source>
</evidence>
<dbReference type="Pfam" id="PF00440">
    <property type="entry name" value="TetR_N"/>
    <property type="match status" value="1"/>
</dbReference>
<gene>
    <name evidence="5" type="ORF">ACFFFR_03085</name>
</gene>
<dbReference type="PRINTS" id="PR00455">
    <property type="entry name" value="HTHTETR"/>
</dbReference>
<dbReference type="EMBL" id="JBHLUB010000003">
    <property type="protein sequence ID" value="MFC0581376.1"/>
    <property type="molecule type" value="Genomic_DNA"/>
</dbReference>
<evidence type="ECO:0000313" key="5">
    <source>
        <dbReference type="EMBL" id="MFC0581376.1"/>
    </source>
</evidence>
<accession>A0ABV6P9R1</accession>
<dbReference type="Gene3D" id="1.10.357.10">
    <property type="entry name" value="Tetracycline Repressor, domain 2"/>
    <property type="match status" value="1"/>
</dbReference>
<keyword evidence="6" id="KW-1185">Reference proteome</keyword>
<dbReference type="InterPro" id="IPR023772">
    <property type="entry name" value="DNA-bd_HTH_TetR-type_CS"/>
</dbReference>